<dbReference type="Proteomes" id="UP000029492">
    <property type="component" value="Chromosome"/>
</dbReference>
<evidence type="ECO:0000313" key="1">
    <source>
        <dbReference type="EMBL" id="AIQ90787.1"/>
    </source>
</evidence>
<dbReference type="STRING" id="693986.MOC_3032"/>
<evidence type="ECO:0000313" key="2">
    <source>
        <dbReference type="Proteomes" id="UP000029492"/>
    </source>
</evidence>
<dbReference type="Gene3D" id="1.10.10.10">
    <property type="entry name" value="Winged helix-like DNA-binding domain superfamily/Winged helix DNA-binding domain"/>
    <property type="match status" value="1"/>
</dbReference>
<organism evidence="1 2">
    <name type="scientific">Methylobacterium oryzae CBMB20</name>
    <dbReference type="NCBI Taxonomy" id="693986"/>
    <lineage>
        <taxon>Bacteria</taxon>
        <taxon>Pseudomonadati</taxon>
        <taxon>Pseudomonadota</taxon>
        <taxon>Alphaproteobacteria</taxon>
        <taxon>Hyphomicrobiales</taxon>
        <taxon>Methylobacteriaceae</taxon>
        <taxon>Methylobacterium</taxon>
    </lineage>
</organism>
<dbReference type="KEGG" id="mor:MOC_3032"/>
<keyword evidence="2" id="KW-1185">Reference proteome</keyword>
<dbReference type="RefSeq" id="WP_052083621.1">
    <property type="nucleotide sequence ID" value="NZ_CP003811.1"/>
</dbReference>
<sequence length="294" mass="31839">MLDDHFRDRIALLRSERDFRRAVAGYCQGMIEPSQIVWPSHKLLNQIGRYVVSFMLIHNDYAWRHHGGPRPTLTALQAMVGLSHRQTAGFVSTLKAGRFVTAVADPDDARVKCLQASPALVTEIGRSGRLFVVAMDAVAGRDPGRAEGLDGPGRLGELVRRSAAHVLRHGTLIAPFPRVLHFAGRDCGYPLLAALVGAHYAATIPGAPPAAPLSLRGLAERLDVSRAHVGNLLAEAEAAGWIRIADRRLTFFDPTVLAEFEDWAAGQMLFYDDLAAAVLADPPAVRVPDCACTS</sequence>
<accession>A0A089NTP2</accession>
<proteinExistence type="predicted"/>
<dbReference type="InterPro" id="IPR036388">
    <property type="entry name" value="WH-like_DNA-bd_sf"/>
</dbReference>
<dbReference type="HOGENOM" id="CLU_945977_0_0_5"/>
<name>A0A089NTP2_9HYPH</name>
<reference evidence="1 2" key="1">
    <citation type="journal article" date="2014" name="PLoS ONE">
        <title>Genome Information of Methylobacterium oryzae, a Plant-Probiotic Methylotroph in the Phyllosphere.</title>
        <authorList>
            <person name="Kwak M.J."/>
            <person name="Jeong H."/>
            <person name="Madhaiyan M."/>
            <person name="Lee Y."/>
            <person name="Sa T.M."/>
            <person name="Oh T.K."/>
            <person name="Kim J.F."/>
        </authorList>
    </citation>
    <scope>NUCLEOTIDE SEQUENCE [LARGE SCALE GENOMIC DNA]</scope>
    <source>
        <strain evidence="1 2">CBMB20</strain>
    </source>
</reference>
<dbReference type="EMBL" id="CP003811">
    <property type="protein sequence ID" value="AIQ90787.1"/>
    <property type="molecule type" value="Genomic_DNA"/>
</dbReference>
<gene>
    <name evidence="1" type="ORF">MOC_3032</name>
</gene>
<dbReference type="InterPro" id="IPR036390">
    <property type="entry name" value="WH_DNA-bd_sf"/>
</dbReference>
<dbReference type="eggNOG" id="ENOG5033EAQ">
    <property type="taxonomic scope" value="Bacteria"/>
</dbReference>
<dbReference type="AlphaFoldDB" id="A0A089NTP2"/>
<protein>
    <submittedName>
        <fullName evidence="1">Protein of unassigned function</fullName>
    </submittedName>
</protein>
<dbReference type="SUPFAM" id="SSF46785">
    <property type="entry name" value="Winged helix' DNA-binding domain"/>
    <property type="match status" value="1"/>
</dbReference>